<dbReference type="PANTHER" id="PTHR43132:SF6">
    <property type="entry name" value="HTH-TYPE TRANSCRIPTIONAL REPRESSOR CZRA"/>
    <property type="match status" value="1"/>
</dbReference>
<dbReference type="PANTHER" id="PTHR43132">
    <property type="entry name" value="ARSENICAL RESISTANCE OPERON REPRESSOR ARSR-RELATED"/>
    <property type="match status" value="1"/>
</dbReference>
<keyword evidence="2" id="KW-0238">DNA-binding</keyword>
<feature type="domain" description="HTH arsR-type" evidence="5">
    <location>
        <begin position="23"/>
        <end position="118"/>
    </location>
</feature>
<dbReference type="RefSeq" id="WP_390361204.1">
    <property type="nucleotide sequence ID" value="NZ_JBHTKJ010000016.1"/>
</dbReference>
<sequence length="122" mass="13969">MAKDMCEVTCIHEDRVSRVKEQIIDQPFSAVATMYKLLADQNRLQIAYALLLEEELCVCDIANIIGATTATTSHHLRQLHKTGIATYRKEGKLVYYSLVDHHIKQLIQQAFSHMKEHPTYAI</sequence>
<keyword evidence="3" id="KW-0804">Transcription</keyword>
<evidence type="ECO:0000259" key="5">
    <source>
        <dbReference type="PROSITE" id="PS50987"/>
    </source>
</evidence>
<dbReference type="Proteomes" id="UP001597040">
    <property type="component" value="Unassembled WGS sequence"/>
</dbReference>
<keyword evidence="4" id="KW-0105">Cadmium resistance</keyword>
<evidence type="ECO:0000256" key="3">
    <source>
        <dbReference type="ARBA" id="ARBA00023163"/>
    </source>
</evidence>
<proteinExistence type="predicted"/>
<gene>
    <name evidence="6" type="ORF">ACFQ3N_07925</name>
</gene>
<dbReference type="InterPro" id="IPR018334">
    <property type="entry name" value="ArsR_HTH"/>
</dbReference>
<dbReference type="CDD" id="cd00090">
    <property type="entry name" value="HTH_ARSR"/>
    <property type="match status" value="1"/>
</dbReference>
<evidence type="ECO:0000256" key="2">
    <source>
        <dbReference type="ARBA" id="ARBA00023125"/>
    </source>
</evidence>
<dbReference type="InterPro" id="IPR011991">
    <property type="entry name" value="ArsR-like_HTH"/>
</dbReference>
<dbReference type="Gene3D" id="1.10.10.10">
    <property type="entry name" value="Winged helix-like DNA-binding domain superfamily/Winged helix DNA-binding domain"/>
    <property type="match status" value="1"/>
</dbReference>
<dbReference type="EMBL" id="JBHTKJ010000016">
    <property type="protein sequence ID" value="MFD1038337.1"/>
    <property type="molecule type" value="Genomic_DNA"/>
</dbReference>
<keyword evidence="7" id="KW-1185">Reference proteome</keyword>
<protein>
    <submittedName>
        <fullName evidence="6">ArsR/SmtB family transcription factor</fullName>
    </submittedName>
</protein>
<dbReference type="PRINTS" id="PR00778">
    <property type="entry name" value="HTHARSR"/>
</dbReference>
<dbReference type="InterPro" id="IPR036390">
    <property type="entry name" value="WH_DNA-bd_sf"/>
</dbReference>
<name>A0ABW3LJX0_9BACI</name>
<accession>A0ABW3LJX0</accession>
<organism evidence="6 7">
    <name type="scientific">Virgibacillus byunsanensis</name>
    <dbReference type="NCBI Taxonomy" id="570945"/>
    <lineage>
        <taxon>Bacteria</taxon>
        <taxon>Bacillati</taxon>
        <taxon>Bacillota</taxon>
        <taxon>Bacilli</taxon>
        <taxon>Bacillales</taxon>
        <taxon>Bacillaceae</taxon>
        <taxon>Virgibacillus</taxon>
    </lineage>
</organism>
<dbReference type="PROSITE" id="PS00846">
    <property type="entry name" value="HTH_ARSR_1"/>
    <property type="match status" value="1"/>
</dbReference>
<evidence type="ECO:0000313" key="6">
    <source>
        <dbReference type="EMBL" id="MFD1038337.1"/>
    </source>
</evidence>
<dbReference type="InterPro" id="IPR036388">
    <property type="entry name" value="WH-like_DNA-bd_sf"/>
</dbReference>
<reference evidence="7" key="1">
    <citation type="journal article" date="2019" name="Int. J. Syst. Evol. Microbiol.">
        <title>The Global Catalogue of Microorganisms (GCM) 10K type strain sequencing project: providing services to taxonomists for standard genome sequencing and annotation.</title>
        <authorList>
            <consortium name="The Broad Institute Genomics Platform"/>
            <consortium name="The Broad Institute Genome Sequencing Center for Infectious Disease"/>
            <person name="Wu L."/>
            <person name="Ma J."/>
        </authorList>
    </citation>
    <scope>NUCLEOTIDE SEQUENCE [LARGE SCALE GENOMIC DNA]</scope>
    <source>
        <strain evidence="7">CCUG 56754</strain>
    </source>
</reference>
<comment type="caution">
    <text evidence="6">The sequence shown here is derived from an EMBL/GenBank/DDBJ whole genome shotgun (WGS) entry which is preliminary data.</text>
</comment>
<evidence type="ECO:0000256" key="1">
    <source>
        <dbReference type="ARBA" id="ARBA00023015"/>
    </source>
</evidence>
<keyword evidence="1" id="KW-0805">Transcription regulation</keyword>
<dbReference type="InterPro" id="IPR051011">
    <property type="entry name" value="Metal_resp_trans_reg"/>
</dbReference>
<dbReference type="NCBIfam" id="NF033788">
    <property type="entry name" value="HTH_metalloreg"/>
    <property type="match status" value="1"/>
</dbReference>
<dbReference type="SMART" id="SM00418">
    <property type="entry name" value="HTH_ARSR"/>
    <property type="match status" value="1"/>
</dbReference>
<dbReference type="InterPro" id="IPR001845">
    <property type="entry name" value="HTH_ArsR_DNA-bd_dom"/>
</dbReference>
<dbReference type="Pfam" id="PF01022">
    <property type="entry name" value="HTH_5"/>
    <property type="match status" value="1"/>
</dbReference>
<dbReference type="SUPFAM" id="SSF46785">
    <property type="entry name" value="Winged helix' DNA-binding domain"/>
    <property type="match status" value="1"/>
</dbReference>
<evidence type="ECO:0000313" key="7">
    <source>
        <dbReference type="Proteomes" id="UP001597040"/>
    </source>
</evidence>
<evidence type="ECO:0000256" key="4">
    <source>
        <dbReference type="ARBA" id="ARBA00043263"/>
    </source>
</evidence>
<dbReference type="PROSITE" id="PS50987">
    <property type="entry name" value="HTH_ARSR_2"/>
    <property type="match status" value="1"/>
</dbReference>